<comment type="caution">
    <text evidence="13">The sequence shown here is derived from an EMBL/GenBank/DDBJ whole genome shotgun (WGS) entry which is preliminary data.</text>
</comment>
<protein>
    <recommendedName>
        <fullName evidence="12">SLH domain-containing protein</fullName>
    </recommendedName>
</protein>
<evidence type="ECO:0000256" key="9">
    <source>
        <dbReference type="ARBA" id="ARBA00023136"/>
    </source>
</evidence>
<keyword evidence="5" id="KW-1134">Transmembrane beta strand</keyword>
<dbReference type="PANTHER" id="PTHR43308">
    <property type="entry name" value="OUTER MEMBRANE PROTEIN ALPHA-RELATED"/>
    <property type="match status" value="1"/>
</dbReference>
<organism evidence="13">
    <name type="scientific">Megasphaera elsdenii CAG:570</name>
    <dbReference type="NCBI Taxonomy" id="1263087"/>
    <lineage>
        <taxon>Bacteria</taxon>
        <taxon>Bacillati</taxon>
        <taxon>Bacillota</taxon>
        <taxon>Negativicutes</taxon>
        <taxon>Veillonellales</taxon>
        <taxon>Veillonellaceae</taxon>
        <taxon>Megasphaera</taxon>
    </lineage>
</organism>
<dbReference type="GO" id="GO:0009986">
    <property type="term" value="C:cell surface"/>
    <property type="evidence" value="ECO:0007669"/>
    <property type="project" value="UniProtKB-SubCell"/>
</dbReference>
<evidence type="ECO:0000256" key="1">
    <source>
        <dbReference type="ARBA" id="ARBA00004241"/>
    </source>
</evidence>
<evidence type="ECO:0000259" key="12">
    <source>
        <dbReference type="PROSITE" id="PS51272"/>
    </source>
</evidence>
<dbReference type="Pfam" id="PF13018">
    <property type="entry name" value="ESPR"/>
    <property type="match status" value="1"/>
</dbReference>
<proteinExistence type="inferred from homology"/>
<keyword evidence="10" id="KW-0998">Cell outer membrane</keyword>
<evidence type="ECO:0000256" key="5">
    <source>
        <dbReference type="ARBA" id="ARBA00022452"/>
    </source>
</evidence>
<dbReference type="Gene3D" id="2.150.10.10">
    <property type="entry name" value="Serralysin-like metalloprotease, C-terminal"/>
    <property type="match status" value="1"/>
</dbReference>
<dbReference type="InterPro" id="IPR005594">
    <property type="entry name" value="YadA_C"/>
</dbReference>
<gene>
    <name evidence="13" type="ORF">BN715_00833</name>
</gene>
<feature type="domain" description="SLH" evidence="12">
    <location>
        <begin position="994"/>
        <end position="1057"/>
    </location>
</feature>
<reference evidence="13" key="1">
    <citation type="submission" date="2012-11" db="EMBL/GenBank/DDBJ databases">
        <title>Dependencies among metagenomic species, viruses, plasmids and units of genetic variation.</title>
        <authorList>
            <person name="Nielsen H.B."/>
            <person name="Almeida M."/>
            <person name="Juncker A.S."/>
            <person name="Rasmussen S."/>
            <person name="Li J."/>
            <person name="Sunagawa S."/>
            <person name="Plichta D."/>
            <person name="Gautier L."/>
            <person name="Le Chatelier E."/>
            <person name="Peletier E."/>
            <person name="Bonde I."/>
            <person name="Nielsen T."/>
            <person name="Manichanh C."/>
            <person name="Arumugam M."/>
            <person name="Batto J."/>
            <person name="Santos M.B.Q.D."/>
            <person name="Blom N."/>
            <person name="Borruel N."/>
            <person name="Burgdorf K.S."/>
            <person name="Boumezbeur F."/>
            <person name="Casellas F."/>
            <person name="Dore J."/>
            <person name="Guarner F."/>
            <person name="Hansen T."/>
            <person name="Hildebrand F."/>
            <person name="Kaas R.S."/>
            <person name="Kennedy S."/>
            <person name="Kristiansen K."/>
            <person name="Kultima J.R."/>
            <person name="Leonard P."/>
            <person name="Levenez F."/>
            <person name="Lund O."/>
            <person name="Moumen B."/>
            <person name="Le Paslier D."/>
            <person name="Pons N."/>
            <person name="Pedersen O."/>
            <person name="Prifti E."/>
            <person name="Qin J."/>
            <person name="Raes J."/>
            <person name="Tap J."/>
            <person name="Tims S."/>
            <person name="Ussery D.W."/>
            <person name="Yamada T."/>
            <person name="MetaHit consortium"/>
            <person name="Renault P."/>
            <person name="Sicheritz-Ponten T."/>
            <person name="Bork P."/>
            <person name="Wang J."/>
            <person name="Brunak S."/>
            <person name="Ehrlich S.D."/>
        </authorList>
    </citation>
    <scope>NUCLEOTIDE SEQUENCE [LARGE SCALE GENOMIC DNA]</scope>
</reference>
<evidence type="ECO:0000256" key="2">
    <source>
        <dbReference type="ARBA" id="ARBA00004442"/>
    </source>
</evidence>
<keyword evidence="8" id="KW-0653">Protein transport</keyword>
<dbReference type="SUPFAM" id="SSF54523">
    <property type="entry name" value="Pili subunits"/>
    <property type="match status" value="1"/>
</dbReference>
<dbReference type="InterPro" id="IPR001119">
    <property type="entry name" value="SLH_dom"/>
</dbReference>
<comment type="similarity">
    <text evidence="3">Belongs to the autotransporter-2 (AT-2) (TC 1.B.40) family.</text>
</comment>
<sequence>MNKVFKVIWSEARNAYVVVSEMAKSHGTKSCSTKKLLAMLIATGVMTCASMAPAMAANPAPDDKNIAIGSGASTNTYNYNNVYGDKPITGDIAIGQKAYAWNGGYNEGQDIYIGTHEYYMDFGQGGIVLDHSTWRKDYYKVVDGSKVAGSIAIGKNSVARTGSTILGDHTYNGKIGDTEITSKTNYMNIQPAVFSTTIGSNTYNAGTLATVTGAFSIASSKFDGSGNTNTVYYGAQNTGATIYGSMNSIESATSNDWATLRDSGIASSVLGFANRTQNANAALIWGTGNEITNSIEAVTGVDFKKWNSMSVSDAQKDAIKAMQSNQYAGGSVMAIGGGNKADYTTYSELTGVQNKVTGTKAKAAKYDLVNGYQNTVSNASDVTVIGIKNEVTADGNKVIGDNHRVSGKDNVIFGSADQLTETTVNNAVVLGHNAKVTGEGGVALGAGSVADRANAVSVGSTGANRQIINVAAGTEDTDAVNVSQLKDVELIANKGWNLTTAHGKTTTVKPGDTVDFSPEDTNLTVTNEVTNEGTNVKIGLNKYLHLTSATFGDTIINANGLTIGHGTAGLEFSQNRVSVGGQQIHDVADGKDNTDAVNVRQLKQVADAATSNDKRLVQNPNDSDGSYQVKENGDVTLRVEDSNKNGYNVTIKDVASKAELDRVKTDVGNVDGFHDEIKNKDTNGKPTHTSVVDAVNNLDTKVNTIQSDVTKATEEAKKHSSVSTGNGLDLDVTDNNGQKDYKVSLKDDFTLGGKDGHTGSIEFKGSEGNITASGTLTANAVSVGNTSISDTGLQIGNKTSLTEDALTIGGNTYITDKGIDANQQKISNVADGDISKDSKDAVNGSQLYATNEAIANNYNNITNLNGRISNLDNRVNKVGAGAAALAALHPLDFDPDAKWDFAAGYGNYRGANAAAVGAYYRPNEDTMFSVGGTFGNGENMVNAGVSFKLGSGSSHVSTSRVAMAKEIKELRGELEAMKSAMLDANAGKKIDTSKLQLFPDVPQNHWAYEYVAQLAGNGMIEGYPDGNFAGDRPMTRYEFAAILYRAMTKGAVLSDKILSEFSHELEYFTVDTIAKDKAGNPTIQRVRTVKENKNK</sequence>
<dbReference type="SUPFAM" id="SSF101967">
    <property type="entry name" value="Adhesin YadA, collagen-binding domain"/>
    <property type="match status" value="3"/>
</dbReference>
<dbReference type="EMBL" id="CBKE010000087">
    <property type="protein sequence ID" value="CDF04482.1"/>
    <property type="molecule type" value="Genomic_DNA"/>
</dbReference>
<dbReference type="GO" id="GO:0015031">
    <property type="term" value="P:protein transport"/>
    <property type="evidence" value="ECO:0007669"/>
    <property type="project" value="UniProtKB-KW"/>
</dbReference>
<evidence type="ECO:0000256" key="8">
    <source>
        <dbReference type="ARBA" id="ARBA00022927"/>
    </source>
</evidence>
<dbReference type="Pfam" id="PF05662">
    <property type="entry name" value="YadA_stalk"/>
    <property type="match status" value="3"/>
</dbReference>
<keyword evidence="7" id="KW-0732">Signal</keyword>
<dbReference type="GO" id="GO:0009279">
    <property type="term" value="C:cell outer membrane"/>
    <property type="evidence" value="ECO:0007669"/>
    <property type="project" value="UniProtKB-SubCell"/>
</dbReference>
<evidence type="ECO:0000256" key="6">
    <source>
        <dbReference type="ARBA" id="ARBA00022692"/>
    </source>
</evidence>
<feature type="region of interest" description="Disordered" evidence="11">
    <location>
        <begin position="711"/>
        <end position="733"/>
    </location>
</feature>
<keyword evidence="6" id="KW-0812">Transmembrane</keyword>
<comment type="subcellular location">
    <subcellularLocation>
        <location evidence="2">Cell outer membrane</location>
    </subcellularLocation>
    <subcellularLocation>
        <location evidence="1">Cell surface</location>
    </subcellularLocation>
</comment>
<keyword evidence="9" id="KW-0472">Membrane</keyword>
<name>R7MX68_MEGEL</name>
<evidence type="ECO:0000256" key="11">
    <source>
        <dbReference type="SAM" id="MobiDB-lite"/>
    </source>
</evidence>
<dbReference type="InterPro" id="IPR045584">
    <property type="entry name" value="Pilin-like"/>
</dbReference>
<evidence type="ECO:0000256" key="4">
    <source>
        <dbReference type="ARBA" id="ARBA00022448"/>
    </source>
</evidence>
<dbReference type="PROSITE" id="PS51272">
    <property type="entry name" value="SLH"/>
    <property type="match status" value="1"/>
</dbReference>
<dbReference type="InterPro" id="IPR051465">
    <property type="entry name" value="Cell_Envelope_Struct_Comp"/>
</dbReference>
<evidence type="ECO:0000256" key="7">
    <source>
        <dbReference type="ARBA" id="ARBA00022729"/>
    </source>
</evidence>
<dbReference type="Gene3D" id="6.20.50.100">
    <property type="match status" value="1"/>
</dbReference>
<dbReference type="Gene3D" id="3.30.1300.30">
    <property type="entry name" value="GSPII I/J protein-like"/>
    <property type="match status" value="1"/>
</dbReference>
<dbReference type="AlphaFoldDB" id="R7MX68"/>
<evidence type="ECO:0000256" key="10">
    <source>
        <dbReference type="ARBA" id="ARBA00023237"/>
    </source>
</evidence>
<dbReference type="Gene3D" id="6.10.250.2040">
    <property type="match status" value="1"/>
</dbReference>
<evidence type="ECO:0000256" key="3">
    <source>
        <dbReference type="ARBA" id="ARBA00005848"/>
    </source>
</evidence>
<dbReference type="Gene3D" id="1.20.5.170">
    <property type="match status" value="1"/>
</dbReference>
<dbReference type="Pfam" id="PF03895">
    <property type="entry name" value="YadA_anchor"/>
    <property type="match status" value="1"/>
</dbReference>
<dbReference type="Proteomes" id="UP000017908">
    <property type="component" value="Unassembled WGS sequence"/>
</dbReference>
<accession>R7MX68</accession>
<dbReference type="Gene3D" id="2.20.70.140">
    <property type="match status" value="1"/>
</dbReference>
<dbReference type="InterPro" id="IPR008635">
    <property type="entry name" value="Coiled_stalk_dom"/>
</dbReference>
<keyword evidence="4" id="KW-0813">Transport</keyword>
<dbReference type="Pfam" id="PF00395">
    <property type="entry name" value="SLH"/>
    <property type="match status" value="1"/>
</dbReference>
<dbReference type="InterPro" id="IPR011049">
    <property type="entry name" value="Serralysin-like_metalloprot_C"/>
</dbReference>
<evidence type="ECO:0000313" key="13">
    <source>
        <dbReference type="EMBL" id="CDF04482.1"/>
    </source>
</evidence>
<dbReference type="InterPro" id="IPR024973">
    <property type="entry name" value="ESPR"/>
</dbReference>